<dbReference type="PANTHER" id="PTHR12526:SF630">
    <property type="entry name" value="GLYCOSYLTRANSFERASE"/>
    <property type="match status" value="1"/>
</dbReference>
<organism evidence="2 3">
    <name type="scientific">Mariniflexile soesokkakense</name>
    <dbReference type="NCBI Taxonomy" id="1343160"/>
    <lineage>
        <taxon>Bacteria</taxon>
        <taxon>Pseudomonadati</taxon>
        <taxon>Bacteroidota</taxon>
        <taxon>Flavobacteriia</taxon>
        <taxon>Flavobacteriales</taxon>
        <taxon>Flavobacteriaceae</taxon>
        <taxon>Mariniflexile</taxon>
    </lineage>
</organism>
<dbReference type="CDD" id="cd03820">
    <property type="entry name" value="GT4_AmsD-like"/>
    <property type="match status" value="1"/>
</dbReference>
<dbReference type="InterPro" id="IPR001296">
    <property type="entry name" value="Glyco_trans_1"/>
</dbReference>
<protein>
    <submittedName>
        <fullName evidence="2">Glycosyltransferase family 4 protein</fullName>
        <ecNumber evidence="2">2.4.-.-</ecNumber>
    </submittedName>
</protein>
<comment type="caution">
    <text evidence="2">The sequence shown here is derived from an EMBL/GenBank/DDBJ whole genome shotgun (WGS) entry which is preliminary data.</text>
</comment>
<dbReference type="EMBL" id="JAZHYP010000004">
    <property type="protein sequence ID" value="MEN3324121.1"/>
    <property type="molecule type" value="Genomic_DNA"/>
</dbReference>
<dbReference type="EC" id="2.4.-.-" evidence="2"/>
<dbReference type="RefSeq" id="WP_346241928.1">
    <property type="nucleotide sequence ID" value="NZ_JAZHYP010000004.1"/>
</dbReference>
<evidence type="ECO:0000313" key="3">
    <source>
        <dbReference type="Proteomes" id="UP001416393"/>
    </source>
</evidence>
<feature type="domain" description="Glycosyl transferase family 1" evidence="1">
    <location>
        <begin position="183"/>
        <end position="341"/>
    </location>
</feature>
<keyword evidence="3" id="KW-1185">Reference proteome</keyword>
<dbReference type="Pfam" id="PF00534">
    <property type="entry name" value="Glycos_transf_1"/>
    <property type="match status" value="1"/>
</dbReference>
<name>A0ABV0ADV5_9FLAO</name>
<reference evidence="2 3" key="1">
    <citation type="submission" date="2024-01" db="EMBL/GenBank/DDBJ databases">
        <title>Mariniflexile litorale sp. nov., isolated from the shallow sediments of the Sea of Japan.</title>
        <authorList>
            <person name="Romanenko L."/>
            <person name="Bystritskaya E."/>
            <person name="Isaeva M."/>
        </authorList>
    </citation>
    <scope>NUCLEOTIDE SEQUENCE [LARGE SCALE GENOMIC DNA]</scope>
    <source>
        <strain evidence="2 3">KCTC 32427</strain>
    </source>
</reference>
<keyword evidence="2" id="KW-0328">Glycosyltransferase</keyword>
<dbReference type="Proteomes" id="UP001416393">
    <property type="component" value="Unassembled WGS sequence"/>
</dbReference>
<proteinExistence type="predicted"/>
<dbReference type="SUPFAM" id="SSF53756">
    <property type="entry name" value="UDP-Glycosyltransferase/glycogen phosphorylase"/>
    <property type="match status" value="1"/>
</dbReference>
<dbReference type="GO" id="GO:0016757">
    <property type="term" value="F:glycosyltransferase activity"/>
    <property type="evidence" value="ECO:0007669"/>
    <property type="project" value="UniProtKB-KW"/>
</dbReference>
<dbReference type="PANTHER" id="PTHR12526">
    <property type="entry name" value="GLYCOSYLTRANSFERASE"/>
    <property type="match status" value="1"/>
</dbReference>
<evidence type="ECO:0000313" key="2">
    <source>
        <dbReference type="EMBL" id="MEN3324121.1"/>
    </source>
</evidence>
<gene>
    <name evidence="2" type="ORF">VP395_10305</name>
</gene>
<dbReference type="Gene3D" id="3.40.50.2000">
    <property type="entry name" value="Glycogen Phosphorylase B"/>
    <property type="match status" value="2"/>
</dbReference>
<evidence type="ECO:0000259" key="1">
    <source>
        <dbReference type="Pfam" id="PF00534"/>
    </source>
</evidence>
<sequence length="366" mass="42015">MKLLYITNQVCGSAGLERVLSIKASYLTDKLGYEVHILTLNQGSSPLFYSYSSNIKFHDISLHGNVFKYPYLYSNGIIKKIKLIKPDIISVCDDGLKAFFLPFILGKPCPMIYERHVSKNVELKTDNVNFFNKIITKIKFSLMHLGAKKYDKFIVLTNDNLKEWKLDNLEVISNPLSFNPTNLSNLENKKVLVVGRHSFQKGYDRLLQIWKNVSEKHPNWQLDIYGKFDENETFLKLSEKLDLSKTINFFPPVKNIEAKYKEASIYLMTSRFEGFGMVLIEAMAFGVPCISFDCPCGPNDIISNGENGFLIENDNLESFSNHLELLIKDSDLRKKMGSKAKLKTEKYLPETIVNQWDSLFNTLKNP</sequence>
<accession>A0ABV0ADV5</accession>
<keyword evidence="2" id="KW-0808">Transferase</keyword>